<protein>
    <submittedName>
        <fullName evidence="7">Cytochrome c oxidase polypeptide I</fullName>
        <ecNumber evidence="7">1.9.3.1</ecNumber>
    </submittedName>
</protein>
<evidence type="ECO:0000256" key="4">
    <source>
        <dbReference type="ARBA" id="ARBA00023136"/>
    </source>
</evidence>
<dbReference type="InterPro" id="IPR023616">
    <property type="entry name" value="Cyt_c_oxase-like_su1_dom"/>
</dbReference>
<feature type="transmembrane region" description="Helical" evidence="5">
    <location>
        <begin position="467"/>
        <end position="487"/>
    </location>
</feature>
<comment type="subcellular location">
    <subcellularLocation>
        <location evidence="1">Membrane</location>
        <topology evidence="1">Multi-pass membrane protein</topology>
    </subcellularLocation>
</comment>
<dbReference type="GO" id="GO:0016491">
    <property type="term" value="F:oxidoreductase activity"/>
    <property type="evidence" value="ECO:0007669"/>
    <property type="project" value="UniProtKB-KW"/>
</dbReference>
<feature type="transmembrane region" description="Helical" evidence="5">
    <location>
        <begin position="156"/>
        <end position="177"/>
    </location>
</feature>
<evidence type="ECO:0000256" key="5">
    <source>
        <dbReference type="SAM" id="Phobius"/>
    </source>
</evidence>
<dbReference type="GO" id="GO:0022904">
    <property type="term" value="P:respiratory electron transport chain"/>
    <property type="evidence" value="ECO:0007669"/>
    <property type="project" value="TreeGrafter"/>
</dbReference>
<feature type="transmembrane region" description="Helical" evidence="5">
    <location>
        <begin position="391"/>
        <end position="414"/>
    </location>
</feature>
<feature type="transmembrane region" description="Helical" evidence="5">
    <location>
        <begin position="353"/>
        <end position="379"/>
    </location>
</feature>
<keyword evidence="2 5" id="KW-0812">Transmembrane</keyword>
<name>A0A1W1C2M1_9ZZZZ</name>
<feature type="transmembrane region" description="Helical" evidence="5">
    <location>
        <begin position="246"/>
        <end position="269"/>
    </location>
</feature>
<dbReference type="EC" id="1.9.3.1" evidence="7"/>
<gene>
    <name evidence="7" type="ORF">MNB_SV-13-353</name>
</gene>
<accession>A0A1W1C2M1</accession>
<dbReference type="GO" id="GO:0015990">
    <property type="term" value="P:electron transport coupled proton transport"/>
    <property type="evidence" value="ECO:0007669"/>
    <property type="project" value="TreeGrafter"/>
</dbReference>
<dbReference type="PRINTS" id="PR01165">
    <property type="entry name" value="CYCOXIDASEI"/>
</dbReference>
<organism evidence="7">
    <name type="scientific">hydrothermal vent metagenome</name>
    <dbReference type="NCBI Taxonomy" id="652676"/>
    <lineage>
        <taxon>unclassified sequences</taxon>
        <taxon>metagenomes</taxon>
        <taxon>ecological metagenomes</taxon>
    </lineage>
</organism>
<dbReference type="SUPFAM" id="SSF81442">
    <property type="entry name" value="Cytochrome c oxidase subunit I-like"/>
    <property type="match status" value="1"/>
</dbReference>
<dbReference type="Pfam" id="PF00115">
    <property type="entry name" value="COX1"/>
    <property type="match status" value="1"/>
</dbReference>
<feature type="domain" description="Cytochrome oxidase subunit I profile" evidence="6">
    <location>
        <begin position="17"/>
        <end position="527"/>
    </location>
</feature>
<feature type="transmembrane region" description="Helical" evidence="5">
    <location>
        <begin position="426"/>
        <end position="447"/>
    </location>
</feature>
<dbReference type="Gene3D" id="1.20.210.10">
    <property type="entry name" value="Cytochrome c oxidase-like, subunit I domain"/>
    <property type="match status" value="1"/>
</dbReference>
<dbReference type="PANTHER" id="PTHR10422:SF18">
    <property type="entry name" value="CYTOCHROME C OXIDASE SUBUNIT 1"/>
    <property type="match status" value="1"/>
</dbReference>
<evidence type="ECO:0000256" key="1">
    <source>
        <dbReference type="ARBA" id="ARBA00004141"/>
    </source>
</evidence>
<dbReference type="InterPro" id="IPR023615">
    <property type="entry name" value="Cyt_c_Oxase_su1_BS"/>
</dbReference>
<evidence type="ECO:0000259" key="6">
    <source>
        <dbReference type="PROSITE" id="PS50855"/>
    </source>
</evidence>
<feature type="transmembrane region" description="Helical" evidence="5">
    <location>
        <begin position="314"/>
        <end position="332"/>
    </location>
</feature>
<evidence type="ECO:0000256" key="3">
    <source>
        <dbReference type="ARBA" id="ARBA00022989"/>
    </source>
</evidence>
<dbReference type="InterPro" id="IPR000883">
    <property type="entry name" value="Cyt_C_Oxase_1"/>
</dbReference>
<dbReference type="GO" id="GO:0016020">
    <property type="term" value="C:membrane"/>
    <property type="evidence" value="ECO:0007669"/>
    <property type="project" value="UniProtKB-SubCell"/>
</dbReference>
<keyword evidence="4 5" id="KW-0472">Membrane</keyword>
<evidence type="ECO:0000256" key="2">
    <source>
        <dbReference type="ARBA" id="ARBA00022692"/>
    </source>
</evidence>
<feature type="transmembrane region" description="Helical" evidence="5">
    <location>
        <begin position="281"/>
        <end position="302"/>
    </location>
</feature>
<dbReference type="PROSITE" id="PS50855">
    <property type="entry name" value="COX1"/>
    <property type="match status" value="1"/>
</dbReference>
<feature type="transmembrane region" description="Helical" evidence="5">
    <location>
        <begin position="34"/>
        <end position="56"/>
    </location>
</feature>
<feature type="transmembrane region" description="Helical" evidence="5">
    <location>
        <begin position="198"/>
        <end position="226"/>
    </location>
</feature>
<dbReference type="PANTHER" id="PTHR10422">
    <property type="entry name" value="CYTOCHROME C OXIDASE SUBUNIT 1"/>
    <property type="match status" value="1"/>
</dbReference>
<reference evidence="7" key="1">
    <citation type="submission" date="2016-10" db="EMBL/GenBank/DDBJ databases">
        <authorList>
            <person name="de Groot N.N."/>
        </authorList>
    </citation>
    <scope>NUCLEOTIDE SEQUENCE</scope>
</reference>
<dbReference type="GO" id="GO:0020037">
    <property type="term" value="F:heme binding"/>
    <property type="evidence" value="ECO:0007669"/>
    <property type="project" value="InterPro"/>
</dbReference>
<dbReference type="GO" id="GO:0009060">
    <property type="term" value="P:aerobic respiration"/>
    <property type="evidence" value="ECO:0007669"/>
    <property type="project" value="InterPro"/>
</dbReference>
<dbReference type="PROSITE" id="PS00077">
    <property type="entry name" value="COX1_CUB"/>
    <property type="match status" value="1"/>
</dbReference>
<dbReference type="AlphaFoldDB" id="A0A1W1C2M1"/>
<keyword evidence="7" id="KW-0560">Oxidoreductase</keyword>
<keyword evidence="3 5" id="KW-1133">Transmembrane helix</keyword>
<dbReference type="EMBL" id="FPHM01000059">
    <property type="protein sequence ID" value="SFV59952.1"/>
    <property type="molecule type" value="Genomic_DNA"/>
</dbReference>
<evidence type="ECO:0000313" key="7">
    <source>
        <dbReference type="EMBL" id="SFV59952.1"/>
    </source>
</evidence>
<feature type="transmembrane region" description="Helical" evidence="5">
    <location>
        <begin position="116"/>
        <end position="136"/>
    </location>
</feature>
<sequence length="551" mass="62516">MSKTYFDETHCAFGHPKSTFMQWMLTVDHKRIGIMYAAVMFTFFFVAVFTALAMRIELFAPGGQFMDGDTFNQAFTLHGVIMIFLFIIPGIPAIFGNIVMPLMIGAKDVSFPRLNWATFWLYILGCIIALASLFVGEGVADTGWTFYAPYSMNTDTNVIMALVAAFVLGFASILTGLNFLVTIHRLRAPGMTFFKMPLFVWGIYATAWIQLLATPVVGITLVLAILEKYFGIGIFDPAKGGDPVLFQHLFWIYSHPAVYLMILPAFGIMSEIIPTFSRKEIFGYRTIALSSASIAGIGYLVWGHHLYTSGMSDTAKTVFSFLTFFVAIPTGVKFYDWVATMYQGKIVLSTPMIWAMGTIITFAIGGITGITITMIGLDIHLQDTYYTVAHFHYAILGGVVFLMFAGMHYWFPLITGKMYDEKKAKIAFYLNFIGFNLLWFPMFIAGYYGMPRRYFDYLPEFQIYHQISFFGAIIFIAGLIYMFWVFFKGWTKGEASTPNPWNATTLEWHLPTSPPPLENHSKVPYVDFNPYEYHQGEPVVKFNYETMQRID</sequence>
<proteinExistence type="predicted"/>
<dbReference type="InterPro" id="IPR036927">
    <property type="entry name" value="Cyt_c_oxase-like_su1_sf"/>
</dbReference>
<feature type="transmembrane region" description="Helical" evidence="5">
    <location>
        <begin position="76"/>
        <end position="104"/>
    </location>
</feature>
<dbReference type="GO" id="GO:0004129">
    <property type="term" value="F:cytochrome-c oxidase activity"/>
    <property type="evidence" value="ECO:0007669"/>
    <property type="project" value="InterPro"/>
</dbReference>